<dbReference type="OrthoDB" id="799395at2"/>
<reference evidence="3 4" key="1">
    <citation type="submission" date="2019-02" db="EMBL/GenBank/DDBJ databases">
        <title>Genome sequence of the sea-ice species Brumimicrobium glaciale.</title>
        <authorList>
            <person name="Bowman J.P."/>
        </authorList>
    </citation>
    <scope>NUCLEOTIDE SEQUENCE [LARGE SCALE GENOMIC DNA]</scope>
    <source>
        <strain evidence="3 4">IC156</strain>
    </source>
</reference>
<keyword evidence="1" id="KW-0472">Membrane</keyword>
<proteinExistence type="predicted"/>
<organism evidence="3 4">
    <name type="scientific">Brumimicrobium glaciale</name>
    <dbReference type="NCBI Taxonomy" id="200475"/>
    <lineage>
        <taxon>Bacteria</taxon>
        <taxon>Pseudomonadati</taxon>
        <taxon>Bacteroidota</taxon>
        <taxon>Flavobacteriia</taxon>
        <taxon>Flavobacteriales</taxon>
        <taxon>Crocinitomicaceae</taxon>
        <taxon>Brumimicrobium</taxon>
    </lineage>
</organism>
<evidence type="ECO:0000313" key="4">
    <source>
        <dbReference type="Proteomes" id="UP000293952"/>
    </source>
</evidence>
<feature type="chain" id="PRO_5020539647" description="Seryl-tRNA synthetase" evidence="2">
    <location>
        <begin position="24"/>
        <end position="112"/>
    </location>
</feature>
<evidence type="ECO:0000313" key="3">
    <source>
        <dbReference type="EMBL" id="RYM34203.1"/>
    </source>
</evidence>
<evidence type="ECO:0008006" key="5">
    <source>
        <dbReference type="Google" id="ProtNLM"/>
    </source>
</evidence>
<sequence length="112" mass="12494">MKKTAITIFAAFSLLLVPTALNAQENDKNIDKPLTERLKDKVIIEKTERSNEIESRLNEIYEMDKSDMSFGEKRALRKEVRSIEKTTSGGGGGIYISVGGLLLIIILLIILL</sequence>
<keyword evidence="2" id="KW-0732">Signal</keyword>
<evidence type="ECO:0000256" key="1">
    <source>
        <dbReference type="SAM" id="Phobius"/>
    </source>
</evidence>
<comment type="caution">
    <text evidence="3">The sequence shown here is derived from an EMBL/GenBank/DDBJ whole genome shotgun (WGS) entry which is preliminary data.</text>
</comment>
<dbReference type="Proteomes" id="UP000293952">
    <property type="component" value="Unassembled WGS sequence"/>
</dbReference>
<keyword evidence="4" id="KW-1185">Reference proteome</keyword>
<evidence type="ECO:0000256" key="2">
    <source>
        <dbReference type="SAM" id="SignalP"/>
    </source>
</evidence>
<name>A0A4Q4KLD3_9FLAO</name>
<dbReference type="AlphaFoldDB" id="A0A4Q4KLD3"/>
<feature type="transmembrane region" description="Helical" evidence="1">
    <location>
        <begin position="92"/>
        <end position="111"/>
    </location>
</feature>
<protein>
    <recommendedName>
        <fullName evidence="5">Seryl-tRNA synthetase</fullName>
    </recommendedName>
</protein>
<accession>A0A4Q4KLD3</accession>
<keyword evidence="1" id="KW-1133">Transmembrane helix</keyword>
<dbReference type="EMBL" id="SETE01000003">
    <property type="protein sequence ID" value="RYM34203.1"/>
    <property type="molecule type" value="Genomic_DNA"/>
</dbReference>
<gene>
    <name evidence="3" type="ORF">ERX46_09605</name>
</gene>
<keyword evidence="1" id="KW-0812">Transmembrane</keyword>
<feature type="signal peptide" evidence="2">
    <location>
        <begin position="1"/>
        <end position="23"/>
    </location>
</feature>
<dbReference type="RefSeq" id="WP_130093643.1">
    <property type="nucleotide sequence ID" value="NZ_SETE01000003.1"/>
</dbReference>